<reference evidence="7 8" key="1">
    <citation type="submission" date="2023-09" db="EMBL/GenBank/DDBJ databases">
        <title>The genome sequence of Streptomyces anthocyanicus.</title>
        <authorList>
            <person name="Mo P."/>
        </authorList>
    </citation>
    <scope>NUCLEOTIDE SEQUENCE [LARGE SCALE GENOMIC DNA]</scope>
    <source>
        <strain evidence="7 8">JCM 4387</strain>
    </source>
</reference>
<evidence type="ECO:0000256" key="3">
    <source>
        <dbReference type="ARBA" id="ARBA00022679"/>
    </source>
</evidence>
<feature type="compositionally biased region" description="Low complexity" evidence="5">
    <location>
        <begin position="18"/>
        <end position="28"/>
    </location>
</feature>
<dbReference type="Proteomes" id="UP001249394">
    <property type="component" value="Chromosome"/>
</dbReference>
<evidence type="ECO:0000256" key="4">
    <source>
        <dbReference type="ARBA" id="ARBA00022898"/>
    </source>
</evidence>
<dbReference type="InterPro" id="IPR004839">
    <property type="entry name" value="Aminotransferase_I/II_large"/>
</dbReference>
<dbReference type="CDD" id="cd00609">
    <property type="entry name" value="AAT_like"/>
    <property type="match status" value="1"/>
</dbReference>
<gene>
    <name evidence="7" type="ORF">RI060_04540</name>
</gene>
<dbReference type="InterPro" id="IPR015424">
    <property type="entry name" value="PyrdxlP-dep_Trfase"/>
</dbReference>
<evidence type="ECO:0000313" key="7">
    <source>
        <dbReference type="EMBL" id="WND16671.1"/>
    </source>
</evidence>
<dbReference type="EMBL" id="CP134213">
    <property type="protein sequence ID" value="WND16671.1"/>
    <property type="molecule type" value="Genomic_DNA"/>
</dbReference>
<evidence type="ECO:0000256" key="2">
    <source>
        <dbReference type="ARBA" id="ARBA00022576"/>
    </source>
</evidence>
<dbReference type="Pfam" id="PF00155">
    <property type="entry name" value="Aminotran_1_2"/>
    <property type="match status" value="1"/>
</dbReference>
<comment type="cofactor">
    <cofactor evidence="1">
        <name>pyridoxal 5'-phosphate</name>
        <dbReference type="ChEBI" id="CHEBI:597326"/>
    </cofactor>
</comment>
<dbReference type="EC" id="2.6.1.66" evidence="7"/>
<dbReference type="NCBIfam" id="NF006967">
    <property type="entry name" value="PRK09440.1-5"/>
    <property type="match status" value="1"/>
</dbReference>
<sequence>MIGRVQRTGPAAPPEPGGAPRLPGGRARSSAVTGKESHTVELSRSGSKMASLSGLRLIMDDIATTMSSAGGKEWLNLGIGNPAAIPEVQSTWQRMTTEALAASFGEVSCKYGPSRGLPELVDTIADHFNRRYGWDVGPRNIVLGPGSQMLCFIAAALFTGPGAARDTRLVLPMTPDYTGYQGLSLTPGGVTGVEPLLQLQGDRSFRYLFDLPALEGLADVGLMLLSSPSNPAGRCASRDEIERLVSAARGHGVPLVVDNAYGAPFPGIGGPFTAPVWDERIINVFSVSKAGLPGERLGFAIADERHIDPIVSFMANSALHAPQLVQATLAHALRSDVLDTLVGSVIRPFYAERRKFVESLLAEALPQDIAWHLHAAEGGMFCWVWVDEEWFDDLHLYETLKGRGVFVVPGRYFFTDAEHSKGLGRHPRQCFRISVTANADTIAAGVTMIAAALGDMHAESVRTPL</sequence>
<accession>A0ABY9U8L4</accession>
<proteinExistence type="predicted"/>
<keyword evidence="8" id="KW-1185">Reference proteome</keyword>
<feature type="domain" description="Aminotransferase class I/classII large" evidence="6">
    <location>
        <begin position="73"/>
        <end position="440"/>
    </location>
</feature>
<keyword evidence="3 7" id="KW-0808">Transferase</keyword>
<dbReference type="PANTHER" id="PTHR42790:SF4">
    <property type="entry name" value="VALINE--PYRUVATE AMINOTRANSFERASE"/>
    <property type="match status" value="1"/>
</dbReference>
<keyword evidence="4" id="KW-0663">Pyridoxal phosphate</keyword>
<evidence type="ECO:0000313" key="8">
    <source>
        <dbReference type="Proteomes" id="UP001249394"/>
    </source>
</evidence>
<keyword evidence="2 7" id="KW-0032">Aminotransferase</keyword>
<dbReference type="InterPro" id="IPR050859">
    <property type="entry name" value="Class-I_PLP-dep_aminotransf"/>
</dbReference>
<evidence type="ECO:0000259" key="6">
    <source>
        <dbReference type="Pfam" id="PF00155"/>
    </source>
</evidence>
<evidence type="ECO:0000256" key="1">
    <source>
        <dbReference type="ARBA" id="ARBA00001933"/>
    </source>
</evidence>
<dbReference type="InterPro" id="IPR015421">
    <property type="entry name" value="PyrdxlP-dep_Trfase_major"/>
</dbReference>
<dbReference type="GO" id="GO:0009042">
    <property type="term" value="F:valine-pyruvate transaminase activity"/>
    <property type="evidence" value="ECO:0007669"/>
    <property type="project" value="UniProtKB-EC"/>
</dbReference>
<feature type="region of interest" description="Disordered" evidence="5">
    <location>
        <begin position="1"/>
        <end position="45"/>
    </location>
</feature>
<name>A0ABY9U8L4_STRVL</name>
<evidence type="ECO:0000256" key="5">
    <source>
        <dbReference type="SAM" id="MobiDB-lite"/>
    </source>
</evidence>
<dbReference type="SUPFAM" id="SSF53383">
    <property type="entry name" value="PLP-dependent transferases"/>
    <property type="match status" value="1"/>
</dbReference>
<organism evidence="7 8">
    <name type="scientific">Streptomyces violaceus</name>
    <name type="common">Streptomyces venezuelae</name>
    <dbReference type="NCBI Taxonomy" id="1936"/>
    <lineage>
        <taxon>Bacteria</taxon>
        <taxon>Bacillati</taxon>
        <taxon>Actinomycetota</taxon>
        <taxon>Actinomycetes</taxon>
        <taxon>Kitasatosporales</taxon>
        <taxon>Streptomycetaceae</taxon>
        <taxon>Streptomyces</taxon>
    </lineage>
</organism>
<dbReference type="Gene3D" id="3.40.640.10">
    <property type="entry name" value="Type I PLP-dependent aspartate aminotransferase-like (Major domain)"/>
    <property type="match status" value="1"/>
</dbReference>
<dbReference type="PANTHER" id="PTHR42790">
    <property type="entry name" value="AMINOTRANSFERASE"/>
    <property type="match status" value="1"/>
</dbReference>
<protein>
    <submittedName>
        <fullName evidence="7">Valine--pyruvate transaminase</fullName>
        <ecNumber evidence="7">2.6.1.66</ecNumber>
    </submittedName>
</protein>